<gene>
    <name evidence="16" type="ORF">ABW06_25180</name>
</gene>
<evidence type="ECO:0000313" key="16">
    <source>
        <dbReference type="EMBL" id="KMK07633.1"/>
    </source>
</evidence>
<evidence type="ECO:0000256" key="3">
    <source>
        <dbReference type="ARBA" id="ARBA00014885"/>
    </source>
</evidence>
<comment type="subunit">
    <text evidence="2">Homodimer.</text>
</comment>
<keyword evidence="8 15" id="KW-0378">Hydrolase</keyword>
<dbReference type="GO" id="GO:0008821">
    <property type="term" value="F:crossover junction DNA endonuclease activity"/>
    <property type="evidence" value="ECO:0007669"/>
    <property type="project" value="UniProtKB-EC"/>
</dbReference>
<dbReference type="PIRSF" id="PIRSF001007">
    <property type="entry name" value="RusA"/>
    <property type="match status" value="1"/>
</dbReference>
<evidence type="ECO:0000256" key="15">
    <source>
        <dbReference type="PIRNR" id="PIRNR001007"/>
    </source>
</evidence>
<evidence type="ECO:0000256" key="5">
    <source>
        <dbReference type="ARBA" id="ARBA00022723"/>
    </source>
</evidence>
<evidence type="ECO:0000256" key="4">
    <source>
        <dbReference type="ARBA" id="ARBA00022722"/>
    </source>
</evidence>
<dbReference type="InterPro" id="IPR036614">
    <property type="entry name" value="RusA-like_sf"/>
</dbReference>
<keyword evidence="17" id="KW-1185">Reference proteome</keyword>
<evidence type="ECO:0000256" key="12">
    <source>
        <dbReference type="ARBA" id="ARBA00024745"/>
    </source>
</evidence>
<evidence type="ECO:0000256" key="14">
    <source>
        <dbReference type="ARBA" id="ARBA00029488"/>
    </source>
</evidence>
<evidence type="ECO:0000256" key="8">
    <source>
        <dbReference type="ARBA" id="ARBA00022801"/>
    </source>
</evidence>
<dbReference type="eggNOG" id="COG4570">
    <property type="taxonomic scope" value="Bacteria"/>
</dbReference>
<dbReference type="SUPFAM" id="SSF103084">
    <property type="entry name" value="Holliday junction resolvase RusA"/>
    <property type="match status" value="1"/>
</dbReference>
<comment type="function">
    <text evidence="15">Endonuclease that resolves Holliday junction intermediates made during homologous genetic recombination and DNA repair. Exhibits sequence and structure-selective cleavage of four-way DNA junctions, where it introduces symmetrical nicks in two strands of the same polarity at the 5' side of dinucleotides. Corrects the defects in genetic recombination and DNA repair associated with inactivation of ruvAB or ruvC.</text>
</comment>
<dbReference type="RefSeq" id="WP_048281156.1">
    <property type="nucleotide sequence ID" value="NZ_LDZF01000053.1"/>
</dbReference>
<name>A0A0J5KJB2_PLUGE</name>
<organism evidence="16 17">
    <name type="scientific">Pluralibacter gergoviae</name>
    <name type="common">Enterobacter gergoviae</name>
    <dbReference type="NCBI Taxonomy" id="61647"/>
    <lineage>
        <taxon>Bacteria</taxon>
        <taxon>Pseudomonadati</taxon>
        <taxon>Pseudomonadota</taxon>
        <taxon>Gammaproteobacteria</taxon>
        <taxon>Enterobacterales</taxon>
        <taxon>Enterobacteriaceae</taxon>
        <taxon>Pluralibacter</taxon>
    </lineage>
</organism>
<keyword evidence="4 15" id="KW-0540">Nuclease</keyword>
<dbReference type="Proteomes" id="UP000036196">
    <property type="component" value="Unassembled WGS sequence"/>
</dbReference>
<evidence type="ECO:0000256" key="13">
    <source>
        <dbReference type="ARBA" id="ARBA00029354"/>
    </source>
</evidence>
<dbReference type="InterPro" id="IPR008822">
    <property type="entry name" value="Endonuclease_RusA-like"/>
</dbReference>
<dbReference type="GO" id="GO:0006281">
    <property type="term" value="P:DNA repair"/>
    <property type="evidence" value="ECO:0007669"/>
    <property type="project" value="UniProtKB-KW"/>
</dbReference>
<keyword evidence="10" id="KW-0233">DNA recombination</keyword>
<dbReference type="Pfam" id="PF05866">
    <property type="entry name" value="RusA"/>
    <property type="match status" value="1"/>
</dbReference>
<dbReference type="GO" id="GO:0006310">
    <property type="term" value="P:DNA recombination"/>
    <property type="evidence" value="ECO:0007669"/>
    <property type="project" value="UniProtKB-KW"/>
</dbReference>
<dbReference type="PATRIC" id="fig|61647.15.peg.4535"/>
<dbReference type="InterPro" id="IPR016281">
    <property type="entry name" value="Endonuclease_RusA"/>
</dbReference>
<keyword evidence="11 15" id="KW-0234">DNA repair</keyword>
<comment type="similarity">
    <text evidence="15">Belongs to the rusA family.</text>
</comment>
<evidence type="ECO:0000256" key="6">
    <source>
        <dbReference type="ARBA" id="ARBA00022759"/>
    </source>
</evidence>
<evidence type="ECO:0000256" key="11">
    <source>
        <dbReference type="ARBA" id="ARBA00023204"/>
    </source>
</evidence>
<comment type="caution">
    <text evidence="16">The sequence shown here is derived from an EMBL/GenBank/DDBJ whole genome shotgun (WGS) entry which is preliminary data.</text>
</comment>
<keyword evidence="5" id="KW-0479">Metal-binding</keyword>
<comment type="catalytic activity">
    <reaction evidence="13 15">
        <text>Endonucleolytic cleavage at a junction such as a reciprocal single-stranded crossover between two homologous DNA duplexes (Holliday junction).</text>
        <dbReference type="EC" id="3.1.21.10"/>
    </reaction>
</comment>
<evidence type="ECO:0000256" key="9">
    <source>
        <dbReference type="ARBA" id="ARBA00022842"/>
    </source>
</evidence>
<evidence type="ECO:0000256" key="1">
    <source>
        <dbReference type="ARBA" id="ARBA00001946"/>
    </source>
</evidence>
<comment type="function">
    <text evidence="12">Endonuclease that resolves Holliday junction intermediates made during homologous genetic recombination and DNA repair. Exhibits sequence and structure-selective cleavage of four-way DNA junctions, where it introduces symmetrical nicks in two strands of the same polarity at the 5' side of CC dinucleotides. Corrects the defects in genetic recombination and DNA repair associated with inactivation of RuvAB or RuvC.</text>
</comment>
<dbReference type="EC" id="3.1.21.10" evidence="14 15"/>
<evidence type="ECO:0000313" key="17">
    <source>
        <dbReference type="Proteomes" id="UP000036196"/>
    </source>
</evidence>
<evidence type="ECO:0000256" key="2">
    <source>
        <dbReference type="ARBA" id="ARBA00011738"/>
    </source>
</evidence>
<dbReference type="AlphaFoldDB" id="A0A0J5KJB2"/>
<dbReference type="STRING" id="61647.LG71_19615"/>
<evidence type="ECO:0000256" key="10">
    <source>
        <dbReference type="ARBA" id="ARBA00023172"/>
    </source>
</evidence>
<dbReference type="GO" id="GO:0000287">
    <property type="term" value="F:magnesium ion binding"/>
    <property type="evidence" value="ECO:0007669"/>
    <property type="project" value="InterPro"/>
</dbReference>
<keyword evidence="7 15" id="KW-0227">DNA damage</keyword>
<keyword evidence="6 15" id="KW-0255">Endonuclease</keyword>
<dbReference type="EMBL" id="LDZF01000053">
    <property type="protein sequence ID" value="KMK07633.1"/>
    <property type="molecule type" value="Genomic_DNA"/>
</dbReference>
<evidence type="ECO:0000256" key="7">
    <source>
        <dbReference type="ARBA" id="ARBA00022763"/>
    </source>
</evidence>
<protein>
    <recommendedName>
        <fullName evidence="3 15">Crossover junction endodeoxyribonuclease rusA</fullName>
        <ecNumber evidence="14 15">3.1.21.10</ecNumber>
    </recommendedName>
</protein>
<proteinExistence type="inferred from homology"/>
<reference evidence="16 17" key="1">
    <citation type="submission" date="2015-05" db="EMBL/GenBank/DDBJ databases">
        <title>Genome sequences of Pluralibacter gergoviae.</title>
        <authorList>
            <person name="Greninger A.L."/>
            <person name="Miller S."/>
        </authorList>
    </citation>
    <scope>NUCLEOTIDE SEQUENCE [LARGE SCALE GENOMIC DNA]</scope>
    <source>
        <strain evidence="16 17">JS81F13</strain>
    </source>
</reference>
<accession>A0A0J5KJB2</accession>
<sequence>MTLSLPFPPSVNAYWRAPSSGPLKGRHMVSAKGRAYQAETCAAVFEQLCPRPHTLVGPVSVIVTLYPPDRRRRDLDNFNKALFDALTRAGIWQDDSQIKRLLLEWGPIIPKGQVIVAISAFGAGS</sequence>
<comment type="cofactor">
    <cofactor evidence="1">
        <name>Mg(2+)</name>
        <dbReference type="ChEBI" id="CHEBI:18420"/>
    </cofactor>
</comment>
<dbReference type="Gene3D" id="3.30.1330.70">
    <property type="entry name" value="Holliday junction resolvase RusA"/>
    <property type="match status" value="1"/>
</dbReference>
<keyword evidence="9" id="KW-0460">Magnesium</keyword>